<keyword evidence="2" id="KW-0645">Protease</keyword>
<dbReference type="InterPro" id="IPR005320">
    <property type="entry name" value="Peptidase_S51"/>
</dbReference>
<protein>
    <recommendedName>
        <fullName evidence="7">Peptidase S51</fullName>
    </recommendedName>
</protein>
<evidence type="ECO:0000256" key="3">
    <source>
        <dbReference type="ARBA" id="ARBA00022801"/>
    </source>
</evidence>
<dbReference type="Pfam" id="PF03575">
    <property type="entry name" value="Peptidase_S51"/>
    <property type="match status" value="1"/>
</dbReference>
<dbReference type="RefSeq" id="WP_189000262.1">
    <property type="nucleotide sequence ID" value="NZ_BMOD01000002.1"/>
</dbReference>
<proteinExistence type="inferred from homology"/>
<comment type="similarity">
    <text evidence="1">Belongs to the peptidase S51 family.</text>
</comment>
<dbReference type="EMBL" id="BMOD01000002">
    <property type="protein sequence ID" value="GGJ24417.1"/>
    <property type="molecule type" value="Genomic_DNA"/>
</dbReference>
<evidence type="ECO:0000256" key="4">
    <source>
        <dbReference type="ARBA" id="ARBA00022825"/>
    </source>
</evidence>
<name>A0ABQ2CVB1_9DEIO</name>
<dbReference type="PANTHER" id="PTHR20842:SF0">
    <property type="entry name" value="ALPHA-ASPARTYL DIPEPTIDASE"/>
    <property type="match status" value="1"/>
</dbReference>
<keyword evidence="6" id="KW-1185">Reference proteome</keyword>
<evidence type="ECO:0008006" key="7">
    <source>
        <dbReference type="Google" id="ProtNLM"/>
    </source>
</evidence>
<dbReference type="Proteomes" id="UP000632222">
    <property type="component" value="Unassembled WGS sequence"/>
</dbReference>
<dbReference type="CDD" id="cd03129">
    <property type="entry name" value="GAT1_Peptidase_E_like"/>
    <property type="match status" value="1"/>
</dbReference>
<reference evidence="6" key="1">
    <citation type="journal article" date="2019" name="Int. J. Syst. Evol. Microbiol.">
        <title>The Global Catalogue of Microorganisms (GCM) 10K type strain sequencing project: providing services to taxonomists for standard genome sequencing and annotation.</title>
        <authorList>
            <consortium name="The Broad Institute Genomics Platform"/>
            <consortium name="The Broad Institute Genome Sequencing Center for Infectious Disease"/>
            <person name="Wu L."/>
            <person name="Ma J."/>
        </authorList>
    </citation>
    <scope>NUCLEOTIDE SEQUENCE [LARGE SCALE GENOMIC DNA]</scope>
    <source>
        <strain evidence="6">JCM 14370</strain>
    </source>
</reference>
<dbReference type="Gene3D" id="3.40.50.880">
    <property type="match status" value="1"/>
</dbReference>
<keyword evidence="3" id="KW-0378">Hydrolase</keyword>
<accession>A0ABQ2CVB1</accession>
<evidence type="ECO:0000313" key="6">
    <source>
        <dbReference type="Proteomes" id="UP000632222"/>
    </source>
</evidence>
<evidence type="ECO:0000256" key="2">
    <source>
        <dbReference type="ARBA" id="ARBA00022670"/>
    </source>
</evidence>
<dbReference type="PANTHER" id="PTHR20842">
    <property type="entry name" value="PROTEASE S51 ALPHA-ASPARTYL DIPEPTIDASE"/>
    <property type="match status" value="1"/>
</dbReference>
<evidence type="ECO:0000313" key="5">
    <source>
        <dbReference type="EMBL" id="GGJ24417.1"/>
    </source>
</evidence>
<gene>
    <name evidence="5" type="ORF">GCM10008938_08170</name>
</gene>
<comment type="caution">
    <text evidence="5">The sequence shown here is derived from an EMBL/GenBank/DDBJ whole genome shotgun (WGS) entry which is preliminary data.</text>
</comment>
<evidence type="ECO:0000256" key="1">
    <source>
        <dbReference type="ARBA" id="ARBA00006534"/>
    </source>
</evidence>
<dbReference type="InterPro" id="IPR029062">
    <property type="entry name" value="Class_I_gatase-like"/>
</dbReference>
<organism evidence="5 6">
    <name type="scientific">Deinococcus roseus</name>
    <dbReference type="NCBI Taxonomy" id="392414"/>
    <lineage>
        <taxon>Bacteria</taxon>
        <taxon>Thermotogati</taxon>
        <taxon>Deinococcota</taxon>
        <taxon>Deinococci</taxon>
        <taxon>Deinococcales</taxon>
        <taxon>Deinococcaceae</taxon>
        <taxon>Deinococcus</taxon>
    </lineage>
</organism>
<sequence length="225" mass="24831">MHLFLLGNTPGLERVKEDFLALCGEKPRIAVLCAGEKWPRYAPHYLQVLTTAGAAEVQFIGEENGQLNPRKAHAILQGASGIVVGGGDTYLYQQHYVLSTLSDLIRQKVRAGVPYLGISAGAILSCLTCLIPEEDRTSPEQPHYLPGFGFMSTLVFPHFSEWDGFAELQAAAAELHMQEVWGLDEQAAAYFHDGTLHHTYGEWVWKVKPTGEAQKIMKDAPVLLD</sequence>
<keyword evidence="4" id="KW-0720">Serine protease</keyword>
<dbReference type="SUPFAM" id="SSF52317">
    <property type="entry name" value="Class I glutamine amidotransferase-like"/>
    <property type="match status" value="1"/>
</dbReference>